<dbReference type="RefSeq" id="WP_195901723.1">
    <property type="nucleotide sequence ID" value="NZ_JADOGI010000236.1"/>
</dbReference>
<name>A0A931ALY2_9ACTN</name>
<dbReference type="InterPro" id="IPR039422">
    <property type="entry name" value="MarR/SlyA-like"/>
</dbReference>
<comment type="caution">
    <text evidence="2">The sequence shown here is derived from an EMBL/GenBank/DDBJ whole genome shotgun (WGS) entry which is preliminary data.</text>
</comment>
<dbReference type="InterPro" id="IPR000835">
    <property type="entry name" value="HTH_MarR-typ"/>
</dbReference>
<evidence type="ECO:0000313" key="2">
    <source>
        <dbReference type="EMBL" id="MBF8192839.1"/>
    </source>
</evidence>
<evidence type="ECO:0000259" key="1">
    <source>
        <dbReference type="PROSITE" id="PS50995"/>
    </source>
</evidence>
<dbReference type="PROSITE" id="PS50995">
    <property type="entry name" value="HTH_MARR_2"/>
    <property type="match status" value="1"/>
</dbReference>
<dbReference type="GO" id="GO:0006950">
    <property type="term" value="P:response to stress"/>
    <property type="evidence" value="ECO:0007669"/>
    <property type="project" value="TreeGrafter"/>
</dbReference>
<protein>
    <submittedName>
        <fullName evidence="2">MarR family transcriptional regulator</fullName>
    </submittedName>
</protein>
<dbReference type="SUPFAM" id="SSF46785">
    <property type="entry name" value="Winged helix' DNA-binding domain"/>
    <property type="match status" value="1"/>
</dbReference>
<dbReference type="EMBL" id="JADOGI010000236">
    <property type="protein sequence ID" value="MBF8192839.1"/>
    <property type="molecule type" value="Genomic_DNA"/>
</dbReference>
<dbReference type="InterPro" id="IPR036388">
    <property type="entry name" value="WH-like_DNA-bd_sf"/>
</dbReference>
<dbReference type="PANTHER" id="PTHR33164">
    <property type="entry name" value="TRANSCRIPTIONAL REGULATOR, MARR FAMILY"/>
    <property type="match status" value="1"/>
</dbReference>
<sequence>MTTSEAAEPRAGADKAAEARAIAERNLCGLVNALARQIEAHVRERATALDLTTAQATALRELTGPMTMRELAERMCCEPSNATFVVDRLEQQGIVERRPHPSDRRAKQLVLTPEGTALRERLIELLTEGSPMAVFTPQEQSTLQDLLNRATG</sequence>
<dbReference type="PRINTS" id="PR00598">
    <property type="entry name" value="HTHMARR"/>
</dbReference>
<feature type="domain" description="HTH marR-type" evidence="1">
    <location>
        <begin position="24"/>
        <end position="152"/>
    </location>
</feature>
<gene>
    <name evidence="2" type="ORF">ITP53_45625</name>
</gene>
<dbReference type="SMART" id="SM00347">
    <property type="entry name" value="HTH_MARR"/>
    <property type="match status" value="1"/>
</dbReference>
<dbReference type="InterPro" id="IPR036390">
    <property type="entry name" value="WH_DNA-bd_sf"/>
</dbReference>
<dbReference type="PANTHER" id="PTHR33164:SF43">
    <property type="entry name" value="HTH-TYPE TRANSCRIPTIONAL REPRESSOR YETL"/>
    <property type="match status" value="1"/>
</dbReference>
<accession>A0A931ALY2</accession>
<organism evidence="2 3">
    <name type="scientific">Nonomuraea cypriaca</name>
    <dbReference type="NCBI Taxonomy" id="1187855"/>
    <lineage>
        <taxon>Bacteria</taxon>
        <taxon>Bacillati</taxon>
        <taxon>Actinomycetota</taxon>
        <taxon>Actinomycetes</taxon>
        <taxon>Streptosporangiales</taxon>
        <taxon>Streptosporangiaceae</taxon>
        <taxon>Nonomuraea</taxon>
    </lineage>
</organism>
<dbReference type="Gene3D" id="1.10.10.10">
    <property type="entry name" value="Winged helix-like DNA-binding domain superfamily/Winged helix DNA-binding domain"/>
    <property type="match status" value="1"/>
</dbReference>
<dbReference type="GO" id="GO:0003700">
    <property type="term" value="F:DNA-binding transcription factor activity"/>
    <property type="evidence" value="ECO:0007669"/>
    <property type="project" value="InterPro"/>
</dbReference>
<evidence type="ECO:0000313" key="3">
    <source>
        <dbReference type="Proteomes" id="UP000605361"/>
    </source>
</evidence>
<keyword evidence="3" id="KW-1185">Reference proteome</keyword>
<dbReference type="Proteomes" id="UP000605361">
    <property type="component" value="Unassembled WGS sequence"/>
</dbReference>
<proteinExistence type="predicted"/>
<dbReference type="AlphaFoldDB" id="A0A931ALY2"/>
<reference evidence="2" key="1">
    <citation type="submission" date="2020-11" db="EMBL/GenBank/DDBJ databases">
        <title>Whole-genome analyses of Nonomuraea sp. K274.</title>
        <authorList>
            <person name="Veyisoglu A."/>
        </authorList>
    </citation>
    <scope>NUCLEOTIDE SEQUENCE</scope>
    <source>
        <strain evidence="2">K274</strain>
    </source>
</reference>
<dbReference type="Pfam" id="PF01047">
    <property type="entry name" value="MarR"/>
    <property type="match status" value="1"/>
</dbReference>